<feature type="non-terminal residue" evidence="1">
    <location>
        <position position="1"/>
    </location>
</feature>
<organism evidence="1">
    <name type="scientific">marine metagenome</name>
    <dbReference type="NCBI Taxonomy" id="408172"/>
    <lineage>
        <taxon>unclassified sequences</taxon>
        <taxon>metagenomes</taxon>
        <taxon>ecological metagenomes</taxon>
    </lineage>
</organism>
<dbReference type="Pfam" id="PF21196">
    <property type="entry name" value="PcrA_UvrD_tudor"/>
    <property type="match status" value="1"/>
</dbReference>
<evidence type="ECO:0000313" key="1">
    <source>
        <dbReference type="EMBL" id="SVD21622.1"/>
    </source>
</evidence>
<gene>
    <name evidence="1" type="ORF">METZ01_LOCUS374476</name>
</gene>
<proteinExistence type="predicted"/>
<accession>A0A382TIM1</accession>
<dbReference type="AlphaFoldDB" id="A0A382TIM1"/>
<name>A0A382TIM1_9ZZZZ</name>
<dbReference type="EMBL" id="UINC01136705">
    <property type="protein sequence ID" value="SVD21622.1"/>
    <property type="molecule type" value="Genomic_DNA"/>
</dbReference>
<sequence length="112" mass="12583">NARRRFGSMPSPAVQSRFIYELPQELVMSDIIDSDLKVEKSFRYSFVPSISKSQQDEVFSVGDHVEHKLFGKGKVLAVEGTGGNAKLTIVFSGNVRKKIIAKYANLTQYQTR</sequence>
<reference evidence="1" key="1">
    <citation type="submission" date="2018-05" db="EMBL/GenBank/DDBJ databases">
        <authorList>
            <person name="Lanie J.A."/>
            <person name="Ng W.-L."/>
            <person name="Kazmierczak K.M."/>
            <person name="Andrzejewski T.M."/>
            <person name="Davidsen T.M."/>
            <person name="Wayne K.J."/>
            <person name="Tettelin H."/>
            <person name="Glass J.I."/>
            <person name="Rusch D."/>
            <person name="Podicherti R."/>
            <person name="Tsui H.-C.T."/>
            <person name="Winkler M.E."/>
        </authorList>
    </citation>
    <scope>NUCLEOTIDE SEQUENCE</scope>
</reference>
<protein>
    <submittedName>
        <fullName evidence="1">Uncharacterized protein</fullName>
    </submittedName>
</protein>